<dbReference type="GO" id="GO:0051117">
    <property type="term" value="F:ATPase binding"/>
    <property type="evidence" value="ECO:0007669"/>
    <property type="project" value="TreeGrafter"/>
</dbReference>
<feature type="transmembrane region" description="Helical" evidence="9">
    <location>
        <begin position="650"/>
        <end position="675"/>
    </location>
</feature>
<protein>
    <recommendedName>
        <fullName evidence="9">V-type proton ATPase subunit a</fullName>
    </recommendedName>
</protein>
<dbReference type="GO" id="GO:0007035">
    <property type="term" value="P:vacuolar acidification"/>
    <property type="evidence" value="ECO:0007669"/>
    <property type="project" value="TreeGrafter"/>
</dbReference>
<evidence type="ECO:0000256" key="8">
    <source>
        <dbReference type="ARBA" id="ARBA00023136"/>
    </source>
</evidence>
<dbReference type="AlphaFoldDB" id="A0A5J5F3D4"/>
<keyword evidence="4 9" id="KW-0812">Transmembrane</keyword>
<keyword evidence="6 9" id="KW-1133">Transmembrane helix</keyword>
<dbReference type="InterPro" id="IPR002490">
    <property type="entry name" value="V-ATPase_116kDa_su"/>
</dbReference>
<organism evidence="11 12">
    <name type="scientific">Sphaerosporella brunnea</name>
    <dbReference type="NCBI Taxonomy" id="1250544"/>
    <lineage>
        <taxon>Eukaryota</taxon>
        <taxon>Fungi</taxon>
        <taxon>Dikarya</taxon>
        <taxon>Ascomycota</taxon>
        <taxon>Pezizomycotina</taxon>
        <taxon>Pezizomycetes</taxon>
        <taxon>Pezizales</taxon>
        <taxon>Pyronemataceae</taxon>
        <taxon>Sphaerosporella</taxon>
    </lineage>
</organism>
<dbReference type="Pfam" id="PF01496">
    <property type="entry name" value="V_ATPase_I"/>
    <property type="match status" value="1"/>
</dbReference>
<feature type="transmembrane region" description="Helical" evidence="9">
    <location>
        <begin position="533"/>
        <end position="558"/>
    </location>
</feature>
<evidence type="ECO:0000256" key="7">
    <source>
        <dbReference type="ARBA" id="ARBA00023065"/>
    </source>
</evidence>
<dbReference type="OrthoDB" id="10264220at2759"/>
<keyword evidence="5 9" id="KW-0375">Hydrogen ion transport</keyword>
<evidence type="ECO:0000256" key="4">
    <source>
        <dbReference type="ARBA" id="ARBA00022692"/>
    </source>
</evidence>
<evidence type="ECO:0000313" key="12">
    <source>
        <dbReference type="Proteomes" id="UP000326924"/>
    </source>
</evidence>
<dbReference type="FunCoup" id="A0A5J5F3D4">
    <property type="interactions" value="413"/>
</dbReference>
<feature type="transmembrane region" description="Helical" evidence="9">
    <location>
        <begin position="864"/>
        <end position="888"/>
    </location>
</feature>
<dbReference type="PIRSF" id="PIRSF001293">
    <property type="entry name" value="ATP6V0A1"/>
    <property type="match status" value="1"/>
</dbReference>
<evidence type="ECO:0000256" key="1">
    <source>
        <dbReference type="ARBA" id="ARBA00004141"/>
    </source>
</evidence>
<evidence type="ECO:0000256" key="9">
    <source>
        <dbReference type="RuleBase" id="RU361189"/>
    </source>
</evidence>
<comment type="subcellular location">
    <subcellularLocation>
        <location evidence="1">Membrane</location>
        <topology evidence="1">Multi-pass membrane protein</topology>
    </subcellularLocation>
</comment>
<dbReference type="PANTHER" id="PTHR11629:SF63">
    <property type="entry name" value="V-TYPE PROTON ATPASE SUBUNIT A"/>
    <property type="match status" value="1"/>
</dbReference>
<gene>
    <name evidence="11" type="ORF">FN846DRAFT_940002</name>
</gene>
<evidence type="ECO:0000256" key="6">
    <source>
        <dbReference type="ARBA" id="ARBA00022989"/>
    </source>
</evidence>
<dbReference type="EMBL" id="VXIS01000050">
    <property type="protein sequence ID" value="KAA8910129.1"/>
    <property type="molecule type" value="Genomic_DNA"/>
</dbReference>
<evidence type="ECO:0000256" key="3">
    <source>
        <dbReference type="ARBA" id="ARBA00022448"/>
    </source>
</evidence>
<dbReference type="GO" id="GO:0000220">
    <property type="term" value="C:vacuolar proton-transporting V-type ATPase, V0 domain"/>
    <property type="evidence" value="ECO:0007669"/>
    <property type="project" value="InterPro"/>
</dbReference>
<feature type="transmembrane region" description="Helical" evidence="9">
    <location>
        <begin position="713"/>
        <end position="732"/>
    </location>
</feature>
<evidence type="ECO:0000256" key="5">
    <source>
        <dbReference type="ARBA" id="ARBA00022781"/>
    </source>
</evidence>
<dbReference type="InterPro" id="IPR026028">
    <property type="entry name" value="V-type_ATPase_116kDa_su_euka"/>
</dbReference>
<keyword evidence="12" id="KW-1185">Reference proteome</keyword>
<keyword evidence="8 9" id="KW-0472">Membrane</keyword>
<feature type="coiled-coil region" evidence="10">
    <location>
        <begin position="171"/>
        <end position="198"/>
    </location>
</feature>
<dbReference type="Proteomes" id="UP000326924">
    <property type="component" value="Unassembled WGS sequence"/>
</dbReference>
<dbReference type="PANTHER" id="PTHR11629">
    <property type="entry name" value="VACUOLAR PROTON ATPASES"/>
    <property type="match status" value="1"/>
</dbReference>
<comment type="function">
    <text evidence="9">Essential component of the vacuolar proton pump (V-ATPase), a multimeric enzyme that catalyzes the translocation of protons across the membranes. Required for assembly and activity of the V-ATPase.</text>
</comment>
<keyword evidence="10" id="KW-0175">Coiled coil</keyword>
<evidence type="ECO:0000256" key="10">
    <source>
        <dbReference type="SAM" id="Coils"/>
    </source>
</evidence>
<dbReference type="GO" id="GO:0000329">
    <property type="term" value="C:fungal-type vacuole membrane"/>
    <property type="evidence" value="ECO:0007669"/>
    <property type="project" value="TreeGrafter"/>
</dbReference>
<evidence type="ECO:0000256" key="2">
    <source>
        <dbReference type="ARBA" id="ARBA00009904"/>
    </source>
</evidence>
<proteinExistence type="inferred from homology"/>
<reference evidence="11 12" key="1">
    <citation type="submission" date="2019-09" db="EMBL/GenBank/DDBJ databases">
        <title>Draft genome of the ectomycorrhizal ascomycete Sphaerosporella brunnea.</title>
        <authorList>
            <consortium name="DOE Joint Genome Institute"/>
            <person name="Benucci G.M."/>
            <person name="Marozzi G."/>
            <person name="Antonielli L."/>
            <person name="Sanchez S."/>
            <person name="Marco P."/>
            <person name="Wang X."/>
            <person name="Falini L.B."/>
            <person name="Barry K."/>
            <person name="Haridas S."/>
            <person name="Lipzen A."/>
            <person name="Labutti K."/>
            <person name="Grigoriev I.V."/>
            <person name="Murat C."/>
            <person name="Martin F."/>
            <person name="Albertini E."/>
            <person name="Donnini D."/>
            <person name="Bonito G."/>
        </authorList>
    </citation>
    <scope>NUCLEOTIDE SEQUENCE [LARGE SCALE GENOMIC DNA]</scope>
    <source>
        <strain evidence="11 12">Sb_GMNB300</strain>
    </source>
</reference>
<dbReference type="GO" id="GO:0046961">
    <property type="term" value="F:proton-transporting ATPase activity, rotational mechanism"/>
    <property type="evidence" value="ECO:0007669"/>
    <property type="project" value="InterPro"/>
</dbReference>
<comment type="similarity">
    <text evidence="2 9">Belongs to the V-ATPase 116 kDa subunit family.</text>
</comment>
<dbReference type="InParanoid" id="A0A5J5F3D4"/>
<keyword evidence="7 9" id="KW-0406">Ion transport</keyword>
<sequence length="924" mass="104696">MARQAAHPPAFPAPTTLLCSAPRHRTNLFTVSTPTRHPFSLSFLQRVRISSSLSARSVPSDFNPPLNSAAMSRHPDTMFRSAEMSLVQLYVATEIGRETVSALGEVGLMQFRDLNADTSAFQRTFTKEIRRLDNVERQLRFFAAQMEKNGIMVKPVPNNASLTAAPSAAEIDALAERAQVLEGRISQLNQSYEALQKRWVELIEYRWVLREAGGFFDRAHHQADDIRRNSSDEAPLLEDIEHSISPQANGGNAAELSFQTMNIGFVAGVIPRDRIATFERILWRTLRGNLYMNQSEIDEPITDPTTNENVDKNVFVIFAHGKEILAKIRKISESLGADLYSVDEDTNLRRDQLNEVNSRIADLQSVLQNTKNTLHAELRMIAQSLASWMVIIKKEKAVYATLNLFNYDAARKYLVAEGWIPTNTLPLIQATLRDVTEQARLQVPSIINELKTTKTPPTYIKTNKFTEGFQTIVNAYGTAKYREVNPGLPTIVTFPFLFAVMFGDLGHGFIMFLAACAMIYFERNLMGKKLDEIFGMAFFGRYIMLLMGIFSMYTGLIYNDIFSKPLTLFPSAWEWPEHFKPGETVDATKVDNYVYPFGLDWAWHGADNTLLFTNSYKMKLSIILGWAHMTYSLCLSQYNHKYFKTKIETIGNFIPGMLFMQSIFGYLVLCMIYKWTVDWNAIGKPAPSLLNMLIYMFLSPGTIEDQLYPGQKYVQITLTLIALVCVPWMLFLKPFYLRHQHNKHRAAGYQGLGGHVTRVSALDDDDGEAAGPRDSVDTDGSRHALIAEEMGEELEFEFSEEMIHQIIHTIEFCLNCVSHTASYLRLWALSLAHAQLSIVLWQMTIGLAFGITGVLGVIMTVYLFAMWFCCTVIILVIMEGTSAMLHSLRLHWVEAMSKFFIGDGIPFEPFSFKRILEEDQETVA</sequence>
<accession>A0A5J5F3D4</accession>
<feature type="transmembrane region" description="Helical" evidence="9">
    <location>
        <begin position="496"/>
        <end position="521"/>
    </location>
</feature>
<evidence type="ECO:0000313" key="11">
    <source>
        <dbReference type="EMBL" id="KAA8910129.1"/>
    </source>
</evidence>
<comment type="caution">
    <text evidence="11">The sequence shown here is derived from an EMBL/GenBank/DDBJ whole genome shotgun (WGS) entry which is preliminary data.</text>
</comment>
<keyword evidence="3 9" id="KW-0813">Transport</keyword>
<name>A0A5J5F3D4_9PEZI</name>